<keyword evidence="1" id="KW-0732">Signal</keyword>
<dbReference type="EMBL" id="JAUSVO010000001">
    <property type="protein sequence ID" value="MDQ0435936.1"/>
    <property type="molecule type" value="Genomic_DNA"/>
</dbReference>
<feature type="chain" id="PRO_5046156625" evidence="1">
    <location>
        <begin position="20"/>
        <end position="126"/>
    </location>
</feature>
<gene>
    <name evidence="2" type="ORF">QO014_000306</name>
</gene>
<comment type="caution">
    <text evidence="2">The sequence shown here is derived from an EMBL/GenBank/DDBJ whole genome shotgun (WGS) entry which is preliminary data.</text>
</comment>
<feature type="signal peptide" evidence="1">
    <location>
        <begin position="1"/>
        <end position="19"/>
    </location>
</feature>
<sequence length="126" mass="13451">MFKPLFVIALLAGTGIAHASDDPAVTACEIAVESVMQTPATYARIGVTIEKNIVKLTYDSHDSAGALVRDRAECTFTSSNGSFQMTGLFVNGKNLEREIFSAVAQPQWQAAGVDQIAPDFSQLSDP</sequence>
<evidence type="ECO:0000256" key="1">
    <source>
        <dbReference type="SAM" id="SignalP"/>
    </source>
</evidence>
<dbReference type="RefSeq" id="WP_266346888.1">
    <property type="nucleotide sequence ID" value="NZ_JAPKNG010000001.1"/>
</dbReference>
<proteinExistence type="predicted"/>
<keyword evidence="3" id="KW-1185">Reference proteome</keyword>
<protein>
    <submittedName>
        <fullName evidence="2">Uncharacterized protein</fullName>
    </submittedName>
</protein>
<reference evidence="2 3" key="1">
    <citation type="submission" date="2023-07" db="EMBL/GenBank/DDBJ databases">
        <title>Genomic Encyclopedia of Type Strains, Phase IV (KMG-IV): sequencing the most valuable type-strain genomes for metagenomic binning, comparative biology and taxonomic classification.</title>
        <authorList>
            <person name="Goeker M."/>
        </authorList>
    </citation>
    <scope>NUCLEOTIDE SEQUENCE [LARGE SCALE GENOMIC DNA]</scope>
    <source>
        <strain evidence="2 3">B6-8</strain>
    </source>
</reference>
<evidence type="ECO:0000313" key="3">
    <source>
        <dbReference type="Proteomes" id="UP001241603"/>
    </source>
</evidence>
<organism evidence="2 3">
    <name type="scientific">Kaistia dalseonensis</name>
    <dbReference type="NCBI Taxonomy" id="410840"/>
    <lineage>
        <taxon>Bacteria</taxon>
        <taxon>Pseudomonadati</taxon>
        <taxon>Pseudomonadota</taxon>
        <taxon>Alphaproteobacteria</taxon>
        <taxon>Hyphomicrobiales</taxon>
        <taxon>Kaistiaceae</taxon>
        <taxon>Kaistia</taxon>
    </lineage>
</organism>
<name>A0ABU0H0W2_9HYPH</name>
<accession>A0ABU0H0W2</accession>
<evidence type="ECO:0000313" key="2">
    <source>
        <dbReference type="EMBL" id="MDQ0435936.1"/>
    </source>
</evidence>
<dbReference type="Proteomes" id="UP001241603">
    <property type="component" value="Unassembled WGS sequence"/>
</dbReference>